<dbReference type="AlphaFoldDB" id="A0AA48HB47"/>
<dbReference type="Proteomes" id="UP001330184">
    <property type="component" value="Chromosome"/>
</dbReference>
<evidence type="ECO:0000313" key="2">
    <source>
        <dbReference type="Proteomes" id="UP001330184"/>
    </source>
</evidence>
<name>A0AA48HB47_9FLAO</name>
<organism evidence="1 2">
    <name type="scientific">Flagellimonas marinaquae</name>
    <dbReference type="NCBI Taxonomy" id="254955"/>
    <lineage>
        <taxon>Bacteria</taxon>
        <taxon>Pseudomonadati</taxon>
        <taxon>Bacteroidota</taxon>
        <taxon>Flavobacteriia</taxon>
        <taxon>Flavobacteriales</taxon>
        <taxon>Flavobacteriaceae</taxon>
        <taxon>Flagellimonas</taxon>
    </lineage>
</organism>
<dbReference type="Pfam" id="PF18950">
    <property type="entry name" value="DUF5694"/>
    <property type="match status" value="1"/>
</dbReference>
<accession>A0AA48HB47</accession>
<dbReference type="RefSeq" id="WP_224836312.1">
    <property type="nucleotide sequence ID" value="NZ_AP027268.1"/>
</dbReference>
<dbReference type="InterPro" id="IPR043749">
    <property type="entry name" value="DUF5694"/>
</dbReference>
<sequence>MRAISALFILVSTLTFGQDQLKSPSEFYPSQKTKVLVVGTFHFDFPGLDEVKTAEDDKIDVLQEPKKSELEDLVAYIKKFNPTKIAIEARPYWNTMQKYKEYKNGMHKDDRDERYQLGMRIAADLELDSIYGIDATAFSNDLYKQDSIYANKLFNKVDWNIEDPYWAYAEPYFEYRDKKMKDLHLLDFIKSMNTREAHNFNFGLYLTGSIATGNGQGADHLSMWWYNRNARIFSKLINITKSPEERILVVFGNGHAAILRQLLEASPQYEFVEFDSLEN</sequence>
<proteinExistence type="predicted"/>
<dbReference type="EMBL" id="AP027268">
    <property type="protein sequence ID" value="BDW92020.1"/>
    <property type="molecule type" value="Genomic_DNA"/>
</dbReference>
<keyword evidence="2" id="KW-1185">Reference proteome</keyword>
<protein>
    <submittedName>
        <fullName evidence="1">Uncharacterized protein</fullName>
    </submittedName>
</protein>
<evidence type="ECO:0000313" key="1">
    <source>
        <dbReference type="EMBL" id="BDW92020.1"/>
    </source>
</evidence>
<gene>
    <name evidence="1" type="ORF">MACH07_08520</name>
</gene>
<reference evidence="1 2" key="1">
    <citation type="submission" date="2023-01" db="EMBL/GenBank/DDBJ databases">
        <title>Complete genome sequence of Muricauda aquimarina strain IFOP_LL357.</title>
        <authorList>
            <person name="Gajardo G."/>
            <person name="Ueki S."/>
            <person name="Maruyama F."/>
        </authorList>
    </citation>
    <scope>NUCLEOTIDE SEQUENCE [LARGE SCALE GENOMIC DNA]</scope>
    <source>
        <strain evidence="1 2">IFOP_LL357</strain>
    </source>
</reference>